<evidence type="ECO:0000313" key="3">
    <source>
        <dbReference type="EMBL" id="MBB6439241.1"/>
    </source>
</evidence>
<organism evidence="3 4">
    <name type="scientific">Streptomyces candidus</name>
    <dbReference type="NCBI Taxonomy" id="67283"/>
    <lineage>
        <taxon>Bacteria</taxon>
        <taxon>Bacillati</taxon>
        <taxon>Actinomycetota</taxon>
        <taxon>Actinomycetes</taxon>
        <taxon>Kitasatosporales</taxon>
        <taxon>Streptomycetaceae</taxon>
        <taxon>Streptomyces</taxon>
    </lineage>
</organism>
<sequence>MAGMPGAVVPPDQGTAGRHASVVYSDDRQWAAHLCAFVRGGLERNEQMQYFADATDPEQVLHALADDGIDAAEAVRRGQLTVSTAARTYLAGAVFDPDSVFALWDEGVDAAAANGYRGLRVVGEMSWGTRNIAGADRLLEYELRIHHEVFERLPLTAWCFYDRRLVSDEGVNVLAGAHLTHRGGSAAGTALQVAPLHDSPGFLLSGSAGYDTRRVIDATAAAVSHAPTPRLELDLSDLHHVDAASLATLAEAAGRRPGGVPLQLREAPEALRRLLDLFPELGSAVEVVGR</sequence>
<evidence type="ECO:0000259" key="1">
    <source>
        <dbReference type="Pfam" id="PF13466"/>
    </source>
</evidence>
<dbReference type="EMBL" id="JACHEM010000019">
    <property type="protein sequence ID" value="MBB6439241.1"/>
    <property type="molecule type" value="Genomic_DNA"/>
</dbReference>
<gene>
    <name evidence="3" type="ORF">HNQ79_005753</name>
</gene>
<dbReference type="Gene3D" id="3.30.750.24">
    <property type="entry name" value="STAS domain"/>
    <property type="match status" value="1"/>
</dbReference>
<dbReference type="InterPro" id="IPR036513">
    <property type="entry name" value="STAS_dom_sf"/>
</dbReference>
<comment type="caution">
    <text evidence="3">The sequence shown here is derived from an EMBL/GenBank/DDBJ whole genome shotgun (WGS) entry which is preliminary data.</text>
</comment>
<feature type="domain" description="MlaB-like STAS" evidence="1">
    <location>
        <begin position="204"/>
        <end position="277"/>
    </location>
</feature>
<dbReference type="AlphaFoldDB" id="A0A7X0HKG3"/>
<dbReference type="InterPro" id="IPR058548">
    <property type="entry name" value="MlaB-like_STAS"/>
</dbReference>
<dbReference type="Pfam" id="PF13466">
    <property type="entry name" value="STAS_2"/>
    <property type="match status" value="1"/>
</dbReference>
<keyword evidence="4" id="KW-1185">Reference proteome</keyword>
<accession>A0A7X0HKG3</accession>
<reference evidence="3 4" key="1">
    <citation type="submission" date="2020-08" db="EMBL/GenBank/DDBJ databases">
        <title>Genomic Encyclopedia of Type Strains, Phase IV (KMG-IV): sequencing the most valuable type-strain genomes for metagenomic binning, comparative biology and taxonomic classification.</title>
        <authorList>
            <person name="Goeker M."/>
        </authorList>
    </citation>
    <scope>NUCLEOTIDE SEQUENCE [LARGE SCALE GENOMIC DNA]</scope>
    <source>
        <strain evidence="3 4">DSM 40141</strain>
    </source>
</reference>
<proteinExistence type="predicted"/>
<feature type="domain" description="MEDS" evidence="2">
    <location>
        <begin position="18"/>
        <end position="178"/>
    </location>
</feature>
<protein>
    <submittedName>
        <fullName evidence="3">ABC-type transporter Mla MlaB component</fullName>
    </submittedName>
</protein>
<dbReference type="InterPro" id="IPR025847">
    <property type="entry name" value="MEDS_domain"/>
</dbReference>
<dbReference type="Proteomes" id="UP000540423">
    <property type="component" value="Unassembled WGS sequence"/>
</dbReference>
<dbReference type="Pfam" id="PF14417">
    <property type="entry name" value="MEDS"/>
    <property type="match status" value="1"/>
</dbReference>
<name>A0A7X0HKG3_9ACTN</name>
<evidence type="ECO:0000313" key="4">
    <source>
        <dbReference type="Proteomes" id="UP000540423"/>
    </source>
</evidence>
<evidence type="ECO:0000259" key="2">
    <source>
        <dbReference type="Pfam" id="PF14417"/>
    </source>
</evidence>